<dbReference type="RefSeq" id="WP_008893847.1">
    <property type="nucleotide sequence ID" value="NZ_AOIS01000028.1"/>
</dbReference>
<keyword evidence="3" id="KW-1185">Reference proteome</keyword>
<proteinExistence type="predicted"/>
<gene>
    <name evidence="2" type="ORF">C477_07643</name>
</gene>
<dbReference type="AlphaFoldDB" id="M0CD73"/>
<dbReference type="PATRIC" id="fig|1227488.3.peg.1503"/>
<evidence type="ECO:0000256" key="1">
    <source>
        <dbReference type="SAM" id="MobiDB-lite"/>
    </source>
</evidence>
<dbReference type="EMBL" id="AOIS01000028">
    <property type="protein sequence ID" value="ELZ19834.1"/>
    <property type="molecule type" value="Genomic_DNA"/>
</dbReference>
<accession>M0CD73</accession>
<organism evidence="2 3">
    <name type="scientific">Haloterrigena salina JCM 13891</name>
    <dbReference type="NCBI Taxonomy" id="1227488"/>
    <lineage>
        <taxon>Archaea</taxon>
        <taxon>Methanobacteriati</taxon>
        <taxon>Methanobacteriota</taxon>
        <taxon>Stenosarchaea group</taxon>
        <taxon>Halobacteria</taxon>
        <taxon>Halobacteriales</taxon>
        <taxon>Natrialbaceae</taxon>
        <taxon>Haloterrigena</taxon>
    </lineage>
</organism>
<evidence type="ECO:0000313" key="2">
    <source>
        <dbReference type="EMBL" id="ELZ19834.1"/>
    </source>
</evidence>
<feature type="region of interest" description="Disordered" evidence="1">
    <location>
        <begin position="44"/>
        <end position="66"/>
    </location>
</feature>
<sequence length="66" mass="7077">MTPPVTAALALLGVWMLTIFWATAASATGQARADDRLDRIVPDDRLDDLEASTGKTAERSFPTADD</sequence>
<reference evidence="2 3" key="1">
    <citation type="journal article" date="2014" name="PLoS Genet.">
        <title>Phylogenetically driven sequencing of extremely halophilic archaea reveals strategies for static and dynamic osmo-response.</title>
        <authorList>
            <person name="Becker E.A."/>
            <person name="Seitzer P.M."/>
            <person name="Tritt A."/>
            <person name="Larsen D."/>
            <person name="Krusor M."/>
            <person name="Yao A.I."/>
            <person name="Wu D."/>
            <person name="Madern D."/>
            <person name="Eisen J.A."/>
            <person name="Darling A.E."/>
            <person name="Facciotti M.T."/>
        </authorList>
    </citation>
    <scope>NUCLEOTIDE SEQUENCE [LARGE SCALE GENOMIC DNA]</scope>
    <source>
        <strain evidence="2 3">JCM 13891</strain>
    </source>
</reference>
<evidence type="ECO:0000313" key="3">
    <source>
        <dbReference type="Proteomes" id="UP000011657"/>
    </source>
</evidence>
<comment type="caution">
    <text evidence="2">The sequence shown here is derived from an EMBL/GenBank/DDBJ whole genome shotgun (WGS) entry which is preliminary data.</text>
</comment>
<dbReference type="Proteomes" id="UP000011657">
    <property type="component" value="Unassembled WGS sequence"/>
</dbReference>
<dbReference type="eggNOG" id="arCOG15162">
    <property type="taxonomic scope" value="Archaea"/>
</dbReference>
<dbReference type="OrthoDB" id="187110at2157"/>
<protein>
    <submittedName>
        <fullName evidence="2">Uncharacterized protein</fullName>
    </submittedName>
</protein>
<name>M0CD73_9EURY</name>